<dbReference type="AlphaFoldDB" id="A0A1X2IHI4"/>
<organism evidence="1 2">
    <name type="scientific">Absidia repens</name>
    <dbReference type="NCBI Taxonomy" id="90262"/>
    <lineage>
        <taxon>Eukaryota</taxon>
        <taxon>Fungi</taxon>
        <taxon>Fungi incertae sedis</taxon>
        <taxon>Mucoromycota</taxon>
        <taxon>Mucoromycotina</taxon>
        <taxon>Mucoromycetes</taxon>
        <taxon>Mucorales</taxon>
        <taxon>Cunninghamellaceae</taxon>
        <taxon>Absidia</taxon>
    </lineage>
</organism>
<reference evidence="1 2" key="1">
    <citation type="submission" date="2016-07" db="EMBL/GenBank/DDBJ databases">
        <title>Pervasive Adenine N6-methylation of Active Genes in Fungi.</title>
        <authorList>
            <consortium name="DOE Joint Genome Institute"/>
            <person name="Mondo S.J."/>
            <person name="Dannebaum R.O."/>
            <person name="Kuo R.C."/>
            <person name="Labutti K."/>
            <person name="Haridas S."/>
            <person name="Kuo A."/>
            <person name="Salamov A."/>
            <person name="Ahrendt S.R."/>
            <person name="Lipzen A."/>
            <person name="Sullivan W."/>
            <person name="Andreopoulos W.B."/>
            <person name="Clum A."/>
            <person name="Lindquist E."/>
            <person name="Daum C."/>
            <person name="Ramamoorthy G.K."/>
            <person name="Gryganskyi A."/>
            <person name="Culley D."/>
            <person name="Magnuson J.K."/>
            <person name="James T.Y."/>
            <person name="O'Malley M.A."/>
            <person name="Stajich J.E."/>
            <person name="Spatafora J.W."/>
            <person name="Visel A."/>
            <person name="Grigoriev I.V."/>
        </authorList>
    </citation>
    <scope>NUCLEOTIDE SEQUENCE [LARGE SCALE GENOMIC DNA]</scope>
    <source>
        <strain evidence="1 2">NRRL 1336</strain>
    </source>
</reference>
<comment type="caution">
    <text evidence="1">The sequence shown here is derived from an EMBL/GenBank/DDBJ whole genome shotgun (WGS) entry which is preliminary data.</text>
</comment>
<dbReference type="Proteomes" id="UP000193560">
    <property type="component" value="Unassembled WGS sequence"/>
</dbReference>
<evidence type="ECO:0000313" key="2">
    <source>
        <dbReference type="Proteomes" id="UP000193560"/>
    </source>
</evidence>
<name>A0A1X2IHI4_9FUNG</name>
<accession>A0A1X2IHI4</accession>
<sequence>MTSRSNSRKTAVVSCCLVRRDTISRVSSHLPLSPKMDPLSRMFCLRSPKKEVYQKFFSLHLVSLCRASPSMPPVKRVRYLQLVSFIQTSITYLKRIPFAQCSSSTVVCSYEVSVLHFQDPCLGSGSPIPTDTKLYSKVHLLVHCCSWNIPVII</sequence>
<evidence type="ECO:0000313" key="1">
    <source>
        <dbReference type="EMBL" id="ORZ16549.1"/>
    </source>
</evidence>
<gene>
    <name evidence="1" type="ORF">BCR42DRAFT_392501</name>
</gene>
<proteinExistence type="predicted"/>
<protein>
    <submittedName>
        <fullName evidence="1">Uncharacterized protein</fullName>
    </submittedName>
</protein>
<keyword evidence="2" id="KW-1185">Reference proteome</keyword>
<dbReference type="EMBL" id="MCGE01000011">
    <property type="protein sequence ID" value="ORZ16549.1"/>
    <property type="molecule type" value="Genomic_DNA"/>
</dbReference>